<dbReference type="PANTHER" id="PTHR43318">
    <property type="entry name" value="UDP-N-ACETYLGLUCOSAMINE 4,6-DEHYDRATASE"/>
    <property type="match status" value="1"/>
</dbReference>
<feature type="transmembrane region" description="Helical" evidence="2">
    <location>
        <begin position="21"/>
        <end position="45"/>
    </location>
</feature>
<proteinExistence type="inferred from homology"/>
<feature type="transmembrane region" description="Helical" evidence="2">
    <location>
        <begin position="121"/>
        <end position="150"/>
    </location>
</feature>
<dbReference type="InterPro" id="IPR051203">
    <property type="entry name" value="Polysaccharide_Synthase-Rel"/>
</dbReference>
<dbReference type="Gene3D" id="3.40.50.720">
    <property type="entry name" value="NAD(P)-binding Rossmann-like Domain"/>
    <property type="match status" value="2"/>
</dbReference>
<dbReference type="OrthoDB" id="9803111at2"/>
<evidence type="ECO:0000256" key="1">
    <source>
        <dbReference type="ARBA" id="ARBA00007430"/>
    </source>
</evidence>
<gene>
    <name evidence="4" type="ORF">D8S85_07665</name>
</gene>
<keyword evidence="5" id="KW-1185">Reference proteome</keyword>
<dbReference type="InterPro" id="IPR003869">
    <property type="entry name" value="Polysac_CapD-like"/>
</dbReference>
<protein>
    <submittedName>
        <fullName evidence="4">Polysaccharide biosynthesis protein</fullName>
    </submittedName>
</protein>
<dbReference type="InterPro" id="IPR036291">
    <property type="entry name" value="NAD(P)-bd_dom_sf"/>
</dbReference>
<dbReference type="PANTHER" id="PTHR43318:SF1">
    <property type="entry name" value="POLYSACCHARIDE BIOSYNTHESIS PROTEIN EPSC-RELATED"/>
    <property type="match status" value="1"/>
</dbReference>
<keyword evidence="2" id="KW-0812">Transmembrane</keyword>
<comment type="similarity">
    <text evidence="1">Belongs to the polysaccharide synthase family.</text>
</comment>
<evidence type="ECO:0000256" key="2">
    <source>
        <dbReference type="SAM" id="Phobius"/>
    </source>
</evidence>
<dbReference type="KEGG" id="buy:D8S85_07665"/>
<reference evidence="4 5" key="1">
    <citation type="submission" date="2018-10" db="EMBL/GenBank/DDBJ databases">
        <title>Butyricimonas faecalis sp. nov., isolated from human faeces and emended description of the genus Butyricimonas.</title>
        <authorList>
            <person name="Le Roy T."/>
            <person name="Van der Smissen P."/>
            <person name="Paquot A."/>
            <person name="Delzenne N."/>
            <person name="Muccioli G."/>
            <person name="Collet J.-F."/>
            <person name="Cani P.D."/>
        </authorList>
    </citation>
    <scope>NUCLEOTIDE SEQUENCE [LARGE SCALE GENOMIC DNA]</scope>
    <source>
        <strain evidence="4 5">H184</strain>
    </source>
</reference>
<feature type="transmembrane region" description="Helical" evidence="2">
    <location>
        <begin position="57"/>
        <end position="79"/>
    </location>
</feature>
<dbReference type="RefSeq" id="WP_106480183.1">
    <property type="nucleotide sequence ID" value="NZ_CP032819.1"/>
</dbReference>
<sequence length="646" mass="73297">MKNYLFGPNGLATKIVHAKYLSRWIVMGIDVVLSTLVTVFAYWLIRFVREEPVVWSLAIYLALLAATISALAFAILHVHRVVMRFTTLRETWRMGMAMTLKVIILYPLIHVFYPQVSNERLILGALLDVMTTTVVLVSVRVVLVSLYDFLKVRLNGEQKRVLIFGMDDCSASLSTAVSNSFLPSYKVTGYLTIGKRYKHYRLSGESVYFITGEEGFNRLVKHLRIHGVVFPNYRTAQEEQKRLVRYCQKLGLEMLVLPSVEEMSDGQLPRPQMKEIRLEDLLGRDEIKISMKEIAEGLEGKVVMVTGAAGSIGSELCRQLTRFKVKQLIFLDSAETPMHNIQLEFTDKYPTTPFVPVIGDVRSLDRMDFVFRNYRPQVVFHAAAYKHVPLMEANPCEAVRVNVFGTMNVADHAVKYGVERFVMVSTDKAVNPTNIMGASKRLAEIYVQSLSVAIRDGLQAGTTRFITTRFGNVLGSNGSVIPRFREQIRNGGPVTVTHPDIIRYFMTIPEACRLVMEAGTMGMGGEIYIFEMGRPVKIADMARRMIELSGFDPDKDISIVYTGLRPGEKLYEELLSNKENTLPTAHSKIRVAKVREYNYFDVVNELNKLNELAARVNIPDVVKMMKDIVPEFVSMNSEFEKYDKRT</sequence>
<keyword evidence="2" id="KW-0472">Membrane</keyword>
<dbReference type="AlphaFoldDB" id="A0A3Q9IRR9"/>
<keyword evidence="2" id="KW-1133">Transmembrane helix</keyword>
<feature type="transmembrane region" description="Helical" evidence="2">
    <location>
        <begin position="91"/>
        <end position="109"/>
    </location>
</feature>
<dbReference type="Pfam" id="PF02719">
    <property type="entry name" value="Polysacc_synt_2"/>
    <property type="match status" value="1"/>
</dbReference>
<evidence type="ECO:0000313" key="4">
    <source>
        <dbReference type="EMBL" id="AZS29454.1"/>
    </source>
</evidence>
<dbReference type="SUPFAM" id="SSF51735">
    <property type="entry name" value="NAD(P)-binding Rossmann-fold domains"/>
    <property type="match status" value="1"/>
</dbReference>
<organism evidence="4 5">
    <name type="scientific">Butyricimonas faecalis</name>
    <dbReference type="NCBI Taxonomy" id="2093856"/>
    <lineage>
        <taxon>Bacteria</taxon>
        <taxon>Pseudomonadati</taxon>
        <taxon>Bacteroidota</taxon>
        <taxon>Bacteroidia</taxon>
        <taxon>Bacteroidales</taxon>
        <taxon>Odoribacteraceae</taxon>
        <taxon>Butyricimonas</taxon>
    </lineage>
</organism>
<name>A0A3Q9IRR9_9BACT</name>
<dbReference type="CDD" id="cd05237">
    <property type="entry name" value="UDP_invert_4-6DH_SDR_e"/>
    <property type="match status" value="1"/>
</dbReference>
<evidence type="ECO:0000313" key="5">
    <source>
        <dbReference type="Proteomes" id="UP000270673"/>
    </source>
</evidence>
<accession>A0A3Q9IRR9</accession>
<dbReference type="EMBL" id="CP032819">
    <property type="protein sequence ID" value="AZS29454.1"/>
    <property type="molecule type" value="Genomic_DNA"/>
</dbReference>
<feature type="domain" description="Polysaccharide biosynthesis protein CapD-like" evidence="3">
    <location>
        <begin position="303"/>
        <end position="592"/>
    </location>
</feature>
<evidence type="ECO:0000259" key="3">
    <source>
        <dbReference type="Pfam" id="PF02719"/>
    </source>
</evidence>
<dbReference type="Proteomes" id="UP000270673">
    <property type="component" value="Chromosome"/>
</dbReference>